<reference evidence="1 2" key="1">
    <citation type="submission" date="2018-11" db="EMBL/GenBank/DDBJ databases">
        <title>Vibrio LJC006 sp. nov., isolated from seawater during the bloom of the enteromorpha.</title>
        <authorList>
            <person name="Liang J."/>
        </authorList>
    </citation>
    <scope>NUCLEOTIDE SEQUENCE [LARGE SCALE GENOMIC DNA]</scope>
    <source>
        <strain evidence="1 2">LJC006</strain>
    </source>
</reference>
<sequence length="457" mass="51954">MAKLSREISDIVHRSFDNHVKIAVTGLSRAGKTAFITSFVNQLLQYSTHDNLPFLHAARDKRLIGAKRVPQSNMMVPSFAYDGALESLYSTPSAWPEPTKDVSEIKLAIKYRPESRAKRLLSKTQTLYVDIVDYPGEWLLDLPILNLTFEQWSEKQFNSLHGIRKEYAAQWLELVEQFDPTQDANETEIARISQVYTEFLHTCKKSGLHWVQPGRFVLPGELEGAPVLQFFPIKAMAGKSAKHSGYAMLEARYEEYRNSIVKKFYRQYFSTFDRQIILADCLTPLNAGYESFMDMRSALEELVSSFRYGKNGLIKRLFAPKIDKVLFAATKADHITPDQHGNLLSLLNQLINPVWQHVAYENIAMKCISMASIRTTTAGHVTVNGKPHSAIHGTEFGGKETTLYPGEVPKKLPGMEFWINSQFDFTAFMPDIYERDSALPHVRVDTAMEFLLGDKLL</sequence>
<evidence type="ECO:0000313" key="2">
    <source>
        <dbReference type="Proteomes" id="UP000281112"/>
    </source>
</evidence>
<protein>
    <submittedName>
        <fullName evidence="1">YcjX family protein</fullName>
    </submittedName>
</protein>
<comment type="caution">
    <text evidence="1">The sequence shown here is derived from an EMBL/GenBank/DDBJ whole genome shotgun (WGS) entry which is preliminary data.</text>
</comment>
<keyword evidence="2" id="KW-1185">Reference proteome</keyword>
<organism evidence="1 2">
    <name type="scientific">Vibrio viridaestus</name>
    <dbReference type="NCBI Taxonomy" id="2487322"/>
    <lineage>
        <taxon>Bacteria</taxon>
        <taxon>Pseudomonadati</taxon>
        <taxon>Pseudomonadota</taxon>
        <taxon>Gammaproteobacteria</taxon>
        <taxon>Vibrionales</taxon>
        <taxon>Vibrionaceae</taxon>
        <taxon>Vibrio</taxon>
    </lineage>
</organism>
<name>A0A3N9THL6_9VIBR</name>
<dbReference type="PANTHER" id="PTHR38605">
    <property type="entry name" value="ATPASE-RELATED"/>
    <property type="match status" value="1"/>
</dbReference>
<dbReference type="PANTHER" id="PTHR38605:SF1">
    <property type="entry name" value="ATPASE"/>
    <property type="match status" value="1"/>
</dbReference>
<dbReference type="Proteomes" id="UP000281112">
    <property type="component" value="Unassembled WGS sequence"/>
</dbReference>
<dbReference type="Pfam" id="PF04317">
    <property type="entry name" value="DUF463"/>
    <property type="match status" value="1"/>
</dbReference>
<dbReference type="InterPro" id="IPR007413">
    <property type="entry name" value="YcjX-like"/>
</dbReference>
<accession>A0A3N9THL6</accession>
<evidence type="ECO:0000313" key="1">
    <source>
        <dbReference type="EMBL" id="RQW63659.1"/>
    </source>
</evidence>
<dbReference type="RefSeq" id="WP_124937121.1">
    <property type="nucleotide sequence ID" value="NZ_RJVQ01000003.1"/>
</dbReference>
<dbReference type="OrthoDB" id="9777645at2"/>
<dbReference type="EMBL" id="RJVQ01000003">
    <property type="protein sequence ID" value="RQW63659.1"/>
    <property type="molecule type" value="Genomic_DNA"/>
</dbReference>
<dbReference type="AlphaFoldDB" id="A0A3N9THL6"/>
<gene>
    <name evidence="1" type="ORF">EES38_10475</name>
</gene>
<proteinExistence type="predicted"/>
<dbReference type="PIRSF" id="PIRSF019381">
    <property type="entry name" value="YcjX"/>
    <property type="match status" value="1"/>
</dbReference>